<evidence type="ECO:0000313" key="2">
    <source>
        <dbReference type="EMBL" id="KAE9086733.1"/>
    </source>
</evidence>
<protein>
    <submittedName>
        <fullName evidence="1">Uncharacterized protein</fullName>
    </submittedName>
</protein>
<evidence type="ECO:0000313" key="6">
    <source>
        <dbReference type="Proteomes" id="UP000488956"/>
    </source>
</evidence>
<organism evidence="1 4">
    <name type="scientific">Phytophthora fragariae</name>
    <dbReference type="NCBI Taxonomy" id="53985"/>
    <lineage>
        <taxon>Eukaryota</taxon>
        <taxon>Sar</taxon>
        <taxon>Stramenopiles</taxon>
        <taxon>Oomycota</taxon>
        <taxon>Peronosporomycetes</taxon>
        <taxon>Peronosporales</taxon>
        <taxon>Peronosporaceae</taxon>
        <taxon>Phytophthora</taxon>
    </lineage>
</organism>
<feature type="non-terminal residue" evidence="1">
    <location>
        <position position="1"/>
    </location>
</feature>
<proteinExistence type="predicted"/>
<dbReference type="Gene3D" id="1.25.10.10">
    <property type="entry name" value="Leucine-rich Repeat Variant"/>
    <property type="match status" value="1"/>
</dbReference>
<accession>A0A6A3J7R1</accession>
<name>A0A6A3J7R1_9STRA</name>
<dbReference type="SUPFAM" id="SSF48371">
    <property type="entry name" value="ARM repeat"/>
    <property type="match status" value="1"/>
</dbReference>
<dbReference type="InterPro" id="IPR016024">
    <property type="entry name" value="ARM-type_fold"/>
</dbReference>
<evidence type="ECO:0000313" key="4">
    <source>
        <dbReference type="Proteomes" id="UP000460718"/>
    </source>
</evidence>
<sequence length="100" mass="10720">GSFPSEKVVATLVEFLRVGTNSQKANAVVALMKLASVSEDNRDAIVREGAIPLLEMLVNTGTEMQKQSALDVLEKLRPKVTEVAKVGDLLRSVAVGWVVS</sequence>
<comment type="caution">
    <text evidence="1">The sequence shown here is derived from an EMBL/GenBank/DDBJ whole genome shotgun (WGS) entry which is preliminary data.</text>
</comment>
<evidence type="ECO:0000313" key="3">
    <source>
        <dbReference type="EMBL" id="KAE9199966.1"/>
    </source>
</evidence>
<dbReference type="InterPro" id="IPR011989">
    <property type="entry name" value="ARM-like"/>
</dbReference>
<dbReference type="EMBL" id="QXFX01001660">
    <property type="protein sequence ID" value="KAE9086733.1"/>
    <property type="molecule type" value="Genomic_DNA"/>
</dbReference>
<dbReference type="EMBL" id="QXFW01001602">
    <property type="protein sequence ID" value="KAE8988405.1"/>
    <property type="molecule type" value="Genomic_DNA"/>
</dbReference>
<dbReference type="Proteomes" id="UP000460718">
    <property type="component" value="Unassembled WGS sequence"/>
</dbReference>
<dbReference type="Proteomes" id="UP000488956">
    <property type="component" value="Unassembled WGS sequence"/>
</dbReference>
<dbReference type="AlphaFoldDB" id="A0A6A3J7R1"/>
<evidence type="ECO:0000313" key="1">
    <source>
        <dbReference type="EMBL" id="KAE8988405.1"/>
    </source>
</evidence>
<dbReference type="Proteomes" id="UP000476176">
    <property type="component" value="Unassembled WGS sequence"/>
</dbReference>
<reference evidence="4 5" key="1">
    <citation type="submission" date="2018-09" db="EMBL/GenBank/DDBJ databases">
        <title>Genomic investigation of the strawberry pathogen Phytophthora fragariae indicates pathogenicity is determined by transcriptional variation in three key races.</title>
        <authorList>
            <person name="Adams T.M."/>
            <person name="Armitage A.D."/>
            <person name="Sobczyk M.K."/>
            <person name="Bates H.J."/>
            <person name="Dunwell J.M."/>
            <person name="Nellist C.F."/>
            <person name="Harrison R.J."/>
        </authorList>
    </citation>
    <scope>NUCLEOTIDE SEQUENCE [LARGE SCALE GENOMIC DNA]</scope>
    <source>
        <strain evidence="3 5">BC-23</strain>
        <strain evidence="2 6">ONT-3</strain>
        <strain evidence="1 4">SCRP245</strain>
    </source>
</reference>
<gene>
    <name evidence="3" type="ORF">PF004_g19126</name>
    <name evidence="2" type="ORF">PF010_g19976</name>
    <name evidence="1" type="ORF">PF011_g19180</name>
</gene>
<dbReference type="EMBL" id="QXGC01001584">
    <property type="protein sequence ID" value="KAE9199966.1"/>
    <property type="molecule type" value="Genomic_DNA"/>
</dbReference>
<evidence type="ECO:0000313" key="5">
    <source>
        <dbReference type="Proteomes" id="UP000476176"/>
    </source>
</evidence>